<proteinExistence type="predicted"/>
<protein>
    <submittedName>
        <fullName evidence="3">Tetratricopeptide repeat protein</fullName>
    </submittedName>
</protein>
<evidence type="ECO:0000256" key="1">
    <source>
        <dbReference type="PROSITE-ProRule" id="PRU00339"/>
    </source>
</evidence>
<dbReference type="InterPro" id="IPR019734">
    <property type="entry name" value="TPR_rpt"/>
</dbReference>
<feature type="repeat" description="TPR" evidence="1">
    <location>
        <begin position="211"/>
        <end position="244"/>
    </location>
</feature>
<evidence type="ECO:0000313" key="3">
    <source>
        <dbReference type="EMBL" id="MFD1064182.1"/>
    </source>
</evidence>
<reference evidence="4" key="1">
    <citation type="journal article" date="2019" name="Int. J. Syst. Evol. Microbiol.">
        <title>The Global Catalogue of Microorganisms (GCM) 10K type strain sequencing project: providing services to taxonomists for standard genome sequencing and annotation.</title>
        <authorList>
            <consortium name="The Broad Institute Genomics Platform"/>
            <consortium name="The Broad Institute Genome Sequencing Center for Infectious Disease"/>
            <person name="Wu L."/>
            <person name="Ma J."/>
        </authorList>
    </citation>
    <scope>NUCLEOTIDE SEQUENCE [LARGE SCALE GENOMIC DNA]</scope>
    <source>
        <strain evidence="4">CCUG 62215</strain>
    </source>
</reference>
<dbReference type="Pfam" id="PF13181">
    <property type="entry name" value="TPR_8"/>
    <property type="match status" value="1"/>
</dbReference>
<keyword evidence="1" id="KW-0802">TPR repeat</keyword>
<dbReference type="InterPro" id="IPR011990">
    <property type="entry name" value="TPR-like_helical_dom_sf"/>
</dbReference>
<dbReference type="EMBL" id="JBHTJL010000016">
    <property type="protein sequence ID" value="MFD1064182.1"/>
    <property type="molecule type" value="Genomic_DNA"/>
</dbReference>
<feature type="coiled-coil region" evidence="2">
    <location>
        <begin position="281"/>
        <end position="343"/>
    </location>
</feature>
<dbReference type="Gene3D" id="1.25.40.10">
    <property type="entry name" value="Tetratricopeptide repeat domain"/>
    <property type="match status" value="2"/>
</dbReference>
<dbReference type="PROSITE" id="PS50005">
    <property type="entry name" value="TPR"/>
    <property type="match status" value="1"/>
</dbReference>
<evidence type="ECO:0000256" key="2">
    <source>
        <dbReference type="SAM" id="Coils"/>
    </source>
</evidence>
<dbReference type="SUPFAM" id="SSF81901">
    <property type="entry name" value="HCP-like"/>
    <property type="match status" value="1"/>
</dbReference>
<sequence>MTTSFFSRFLAILIVFNFFSCDSEKVSNKKDYQAFLVEVEDDKNLKSEFDFWNSKINNTPNQYPYYLQRAGVYTRMFDNTANIKYLKLAEQDLKIANEKTVYNNAGYLRALAHNYISQHKFKEALELLKKAETNGEKLKSTQKMLFDAHLELGNNQEAEKYLNKIKDFSDFDYLIRLSKWSDHNGDLDSAIKYMERASSIAESGNTNGLKQWSYTNLADFYGHAGKIKMSYEHFLKALELNPNDAYAKKGLAWIIYSYEKNPDEALNILNHVDTYYTAPDYKLLKAEIAEFKNDKVLQENALNAYKSQVENALYGDMYNQYNIELYSEEISMTEKAIEIAKIEVKNRPTAQTYDFLAWSYFKNGQIDKAYEITEKFVADRTSEPKVLYHMAEIYKAKGMEVKVIPLKEELETAIYELGPTLKTKIQSL</sequence>
<dbReference type="Proteomes" id="UP001597013">
    <property type="component" value="Unassembled WGS sequence"/>
</dbReference>
<gene>
    <name evidence="3" type="ORF">ACFQ1Q_13075</name>
</gene>
<keyword evidence="2" id="KW-0175">Coiled coil</keyword>
<dbReference type="SMART" id="SM00028">
    <property type="entry name" value="TPR"/>
    <property type="match status" value="2"/>
</dbReference>
<keyword evidence="4" id="KW-1185">Reference proteome</keyword>
<dbReference type="RefSeq" id="WP_386132325.1">
    <property type="nucleotide sequence ID" value="NZ_JBHTJL010000016.1"/>
</dbReference>
<accession>A0ABW3N9G7</accession>
<comment type="caution">
    <text evidence="3">The sequence shown here is derived from an EMBL/GenBank/DDBJ whole genome shotgun (WGS) entry which is preliminary data.</text>
</comment>
<evidence type="ECO:0000313" key="4">
    <source>
        <dbReference type="Proteomes" id="UP001597013"/>
    </source>
</evidence>
<organism evidence="3 4">
    <name type="scientific">Winogradskyella litorisediminis</name>
    <dbReference type="NCBI Taxonomy" id="1156618"/>
    <lineage>
        <taxon>Bacteria</taxon>
        <taxon>Pseudomonadati</taxon>
        <taxon>Bacteroidota</taxon>
        <taxon>Flavobacteriia</taxon>
        <taxon>Flavobacteriales</taxon>
        <taxon>Flavobacteriaceae</taxon>
        <taxon>Winogradskyella</taxon>
    </lineage>
</organism>
<name>A0ABW3N9G7_9FLAO</name>
<dbReference type="SUPFAM" id="SSF48452">
    <property type="entry name" value="TPR-like"/>
    <property type="match status" value="1"/>
</dbReference>